<sequence length="237" mass="26708">MKIFKSIIILLILFSPLTALSAGGGLSLSQTRIIFPSNRESVSISVINSDVEDVWLLRGWVNEFESEKKTDNFIITPPLYRLDPDSKIQLRINAIDKSKLSEDIESIFYINVLAIPPEADVEKKGDDNASISFAINNRIKLFYRPESISDKRKVMDSYGKITAEQKGNKVILKNPTPYYITLEKTKVNGINIQGKSQDYMLAPYGTLSVPYSGNAKYVDYQVINDFGGKSENFHLKI</sequence>
<dbReference type="EMBL" id="NPLM01000013">
    <property type="protein sequence ID" value="PDN80890.1"/>
    <property type="molecule type" value="Genomic_DNA"/>
</dbReference>
<dbReference type="PANTHER" id="PTHR30251:SF2">
    <property type="entry name" value="FIMBRIAL CHAPERONE YADV-RELATED"/>
    <property type="match status" value="1"/>
</dbReference>
<evidence type="ECO:0000256" key="4">
    <source>
        <dbReference type="ARBA" id="ARBA00022764"/>
    </source>
</evidence>
<dbReference type="Pfam" id="PF02753">
    <property type="entry name" value="PapD_C"/>
    <property type="match status" value="1"/>
</dbReference>
<comment type="subcellular location">
    <subcellularLocation>
        <location evidence="1">Periplasm</location>
    </subcellularLocation>
</comment>
<dbReference type="InterPro" id="IPR016148">
    <property type="entry name" value="Pili_assmbl_chaperone_C"/>
</dbReference>
<evidence type="ECO:0000256" key="2">
    <source>
        <dbReference type="ARBA" id="ARBA00007399"/>
    </source>
</evidence>
<evidence type="ECO:0000313" key="9">
    <source>
        <dbReference type="EMBL" id="PDN80890.1"/>
    </source>
</evidence>
<dbReference type="Proteomes" id="UP000873581">
    <property type="component" value="Unassembled WGS sequence"/>
</dbReference>
<dbReference type="InterPro" id="IPR001829">
    <property type="entry name" value="Pili_assmbl_chaperone_bac"/>
</dbReference>
<feature type="domain" description="Pili assembly chaperone C-terminal" evidence="8">
    <location>
        <begin position="172"/>
        <end position="230"/>
    </location>
</feature>
<dbReference type="PRINTS" id="PR00969">
    <property type="entry name" value="CHAPERONPILI"/>
</dbReference>
<evidence type="ECO:0000259" key="7">
    <source>
        <dbReference type="Pfam" id="PF00345"/>
    </source>
</evidence>
<organism evidence="9">
    <name type="scientific">Salmonella enterica</name>
    <name type="common">Salmonella choleraesuis</name>
    <dbReference type="NCBI Taxonomy" id="28901"/>
    <lineage>
        <taxon>Bacteria</taxon>
        <taxon>Pseudomonadati</taxon>
        <taxon>Pseudomonadota</taxon>
        <taxon>Gammaproteobacteria</taxon>
        <taxon>Enterobacterales</taxon>
        <taxon>Enterobacteriaceae</taxon>
        <taxon>Salmonella</taxon>
    </lineage>
</organism>
<dbReference type="InterPro" id="IPR050643">
    <property type="entry name" value="Periplasmic_pilus_chap"/>
</dbReference>
<dbReference type="RefSeq" id="WP_023972476.1">
    <property type="nucleotide sequence ID" value="NZ_CP075111.1"/>
</dbReference>
<gene>
    <name evidence="9" type="ORF">CIC26_22585</name>
</gene>
<keyword evidence="5" id="KW-0143">Chaperone</keyword>
<dbReference type="Pfam" id="PF00345">
    <property type="entry name" value="PapD_N"/>
    <property type="match status" value="1"/>
</dbReference>
<dbReference type="SUPFAM" id="SSF49584">
    <property type="entry name" value="Periplasmic chaperone C-domain"/>
    <property type="match status" value="1"/>
</dbReference>
<dbReference type="GO" id="GO:0030288">
    <property type="term" value="C:outer membrane-bounded periplasmic space"/>
    <property type="evidence" value="ECO:0007669"/>
    <property type="project" value="InterPro"/>
</dbReference>
<evidence type="ECO:0000256" key="1">
    <source>
        <dbReference type="ARBA" id="ARBA00004418"/>
    </source>
</evidence>
<dbReference type="InterPro" id="IPR036316">
    <property type="entry name" value="Pili_assmbl_chap_C_dom_sf"/>
</dbReference>
<dbReference type="PANTHER" id="PTHR30251">
    <property type="entry name" value="PILUS ASSEMBLY CHAPERONE"/>
    <property type="match status" value="1"/>
</dbReference>
<dbReference type="InterPro" id="IPR013783">
    <property type="entry name" value="Ig-like_fold"/>
</dbReference>
<accession>A0A2A6D4V5</accession>
<evidence type="ECO:0000259" key="8">
    <source>
        <dbReference type="Pfam" id="PF02753"/>
    </source>
</evidence>
<evidence type="ECO:0000256" key="6">
    <source>
        <dbReference type="SAM" id="SignalP"/>
    </source>
</evidence>
<feature type="domain" description="Pili assembly chaperone N-terminal" evidence="7">
    <location>
        <begin position="25"/>
        <end position="148"/>
    </location>
</feature>
<proteinExistence type="inferred from homology"/>
<comment type="caution">
    <text evidence="9">The sequence shown here is derived from an EMBL/GenBank/DDBJ whole genome shotgun (WGS) entry which is preliminary data.</text>
</comment>
<protein>
    <recommendedName>
        <fullName evidence="10">Molecular chaperone</fullName>
    </recommendedName>
</protein>
<dbReference type="GO" id="GO:0071555">
    <property type="term" value="P:cell wall organization"/>
    <property type="evidence" value="ECO:0007669"/>
    <property type="project" value="InterPro"/>
</dbReference>
<dbReference type="AlphaFoldDB" id="A0A2A6D4V5"/>
<dbReference type="InterPro" id="IPR008962">
    <property type="entry name" value="PapD-like_sf"/>
</dbReference>
<feature type="chain" id="PRO_5012020656" description="Molecular chaperone" evidence="6">
    <location>
        <begin position="22"/>
        <end position="237"/>
    </location>
</feature>
<keyword evidence="4" id="KW-0574">Periplasm</keyword>
<comment type="similarity">
    <text evidence="2">Belongs to the periplasmic pilus chaperone family.</text>
</comment>
<evidence type="ECO:0000256" key="3">
    <source>
        <dbReference type="ARBA" id="ARBA00022729"/>
    </source>
</evidence>
<reference evidence="9" key="1">
    <citation type="submission" date="2017-08" db="EMBL/GenBank/DDBJ databases">
        <title>Whole genome sequencing of Salmonella enterica.</title>
        <authorList>
            <person name="Bell R."/>
            <person name="Levy K."/>
        </authorList>
    </citation>
    <scope>NUCLEOTIDE SEQUENCE [LARGE SCALE GENOMIC DNA]</scope>
    <source>
        <strain evidence="9">CFSAN060805</strain>
    </source>
</reference>
<feature type="signal peptide" evidence="6">
    <location>
        <begin position="1"/>
        <end position="21"/>
    </location>
</feature>
<dbReference type="InterPro" id="IPR016147">
    <property type="entry name" value="Pili_assmbl_chaperone_N"/>
</dbReference>
<evidence type="ECO:0008006" key="10">
    <source>
        <dbReference type="Google" id="ProtNLM"/>
    </source>
</evidence>
<name>A0A2A6D4V5_SALER</name>
<evidence type="ECO:0000256" key="5">
    <source>
        <dbReference type="ARBA" id="ARBA00023186"/>
    </source>
</evidence>
<dbReference type="SUPFAM" id="SSF49354">
    <property type="entry name" value="PapD-like"/>
    <property type="match status" value="1"/>
</dbReference>
<dbReference type="Gene3D" id="2.60.40.10">
    <property type="entry name" value="Immunoglobulins"/>
    <property type="match status" value="2"/>
</dbReference>
<keyword evidence="3 6" id="KW-0732">Signal</keyword>